<sequence>MKARQELEALKTQIQEADTQLEEVLMSKSTLENENKDLKTRFDGLNLDLAGILAEKLSMEDKFTSLEADLGVKEKESESNFGLMEELRGQLEEQTKKAVDYEKLLTENVSKLEEWDRLMTEMTLEKEELEMKKSSLEGSLSALRDELASIQAESRSEAESLRNSLDEKERLIEEFMESKEDLNETCLILEGRLKEAQTQIEDLRASESLHLELKSVNEELSQSLAEMEGKYLEKVKILTENEKESQAMELSKSSLNTELEELKRKLTEIDQDWRDKYEELLARFEESSAFIKKLKAELSEKSMRLAKANEAAKKDSVSGGRLKALNDMVSSLQAELEETKSEMSAKVKEREELSSQYEALKTMIAPFRDQLEQYEMEKSALLSQNKEAQGEIKKVAEALGQKLGHQNHKQKIQIMVRLKQENVDLKLALRKAEAEVAHLKKKSSENSDPFLEPSKVTPRKSRVASPLRNSNRSINN</sequence>
<feature type="coiled-coil region" evidence="4">
    <location>
        <begin position="84"/>
        <end position="391"/>
    </location>
</feature>
<dbReference type="PANTHER" id="PTHR18956:SF6">
    <property type="entry name" value="HYALURONAN MEDIATED MOTILITY RECEPTOR"/>
    <property type="match status" value="1"/>
</dbReference>
<keyword evidence="3" id="KW-0206">Cytoskeleton</keyword>
<feature type="region of interest" description="Disordered" evidence="5">
    <location>
        <begin position="438"/>
        <end position="476"/>
    </location>
</feature>
<protein>
    <submittedName>
        <fullName evidence="7">Hyaluronan mediated motility receptorlike</fullName>
    </submittedName>
</protein>
<keyword evidence="2" id="KW-0963">Cytoplasm</keyword>
<dbReference type="OrthoDB" id="419631at2759"/>
<comment type="subcellular location">
    <subcellularLocation>
        <location evidence="1">Cytoplasm</location>
        <location evidence="1">Cytoskeleton</location>
        <location evidence="1">Spindle</location>
    </subcellularLocation>
</comment>
<dbReference type="PANTHER" id="PTHR18956">
    <property type="entry name" value="HYALURONAN MEDIATED MOTILITY RECEPTOR"/>
    <property type="match status" value="1"/>
</dbReference>
<evidence type="ECO:0000256" key="1">
    <source>
        <dbReference type="ARBA" id="ARBA00004186"/>
    </source>
</evidence>
<evidence type="ECO:0000313" key="8">
    <source>
        <dbReference type="Proteomes" id="UP000595437"/>
    </source>
</evidence>
<dbReference type="Proteomes" id="UP000595437">
    <property type="component" value="Chromosome 8"/>
</dbReference>
<accession>A0A7T8HKE8</accession>
<dbReference type="EMBL" id="CP045897">
    <property type="protein sequence ID" value="QQP51696.1"/>
    <property type="molecule type" value="Genomic_DNA"/>
</dbReference>
<evidence type="ECO:0000313" key="7">
    <source>
        <dbReference type="EMBL" id="QQP51696.1"/>
    </source>
</evidence>
<keyword evidence="8" id="KW-1185">Reference proteome</keyword>
<dbReference type="Pfam" id="PF15908">
    <property type="entry name" value="HMMR_C"/>
    <property type="match status" value="1"/>
</dbReference>
<name>A0A7T8HKE8_CALRO</name>
<feature type="coiled-coil region" evidence="4">
    <location>
        <begin position="7"/>
        <end position="48"/>
    </location>
</feature>
<proteinExistence type="predicted"/>
<evidence type="ECO:0000259" key="6">
    <source>
        <dbReference type="Pfam" id="PF15908"/>
    </source>
</evidence>
<dbReference type="InterPro" id="IPR031794">
    <property type="entry name" value="HMMR_C"/>
</dbReference>
<feature type="compositionally biased region" description="Polar residues" evidence="5">
    <location>
        <begin position="467"/>
        <end position="476"/>
    </location>
</feature>
<reference evidence="8" key="1">
    <citation type="submission" date="2021-01" db="EMBL/GenBank/DDBJ databases">
        <title>Caligus Genome Assembly.</title>
        <authorList>
            <person name="Gallardo-Escarate C."/>
        </authorList>
    </citation>
    <scope>NUCLEOTIDE SEQUENCE [LARGE SCALE GENOMIC DNA]</scope>
</reference>
<organism evidence="7 8">
    <name type="scientific">Caligus rogercresseyi</name>
    <name type="common">Sea louse</name>
    <dbReference type="NCBI Taxonomy" id="217165"/>
    <lineage>
        <taxon>Eukaryota</taxon>
        <taxon>Metazoa</taxon>
        <taxon>Ecdysozoa</taxon>
        <taxon>Arthropoda</taxon>
        <taxon>Crustacea</taxon>
        <taxon>Multicrustacea</taxon>
        <taxon>Hexanauplia</taxon>
        <taxon>Copepoda</taxon>
        <taxon>Siphonostomatoida</taxon>
        <taxon>Caligidae</taxon>
        <taxon>Caligus</taxon>
    </lineage>
</organism>
<keyword evidence="7" id="KW-0675">Receptor</keyword>
<evidence type="ECO:0000256" key="3">
    <source>
        <dbReference type="ARBA" id="ARBA00023212"/>
    </source>
</evidence>
<feature type="domain" description="Hyaluronan-mediated motility receptor C-terminal" evidence="6">
    <location>
        <begin position="333"/>
        <end position="445"/>
    </location>
</feature>
<evidence type="ECO:0000256" key="5">
    <source>
        <dbReference type="SAM" id="MobiDB-lite"/>
    </source>
</evidence>
<evidence type="ECO:0000256" key="4">
    <source>
        <dbReference type="SAM" id="Coils"/>
    </source>
</evidence>
<dbReference type="GO" id="GO:0005819">
    <property type="term" value="C:spindle"/>
    <property type="evidence" value="ECO:0007669"/>
    <property type="project" value="UniProtKB-SubCell"/>
</dbReference>
<dbReference type="AlphaFoldDB" id="A0A7T8HKE8"/>
<keyword evidence="4" id="KW-0175">Coiled coil</keyword>
<evidence type="ECO:0000256" key="2">
    <source>
        <dbReference type="ARBA" id="ARBA00022490"/>
    </source>
</evidence>
<dbReference type="InterPro" id="IPR026203">
    <property type="entry name" value="IHABP"/>
</dbReference>
<dbReference type="GO" id="GO:0005540">
    <property type="term" value="F:hyaluronic acid binding"/>
    <property type="evidence" value="ECO:0007669"/>
    <property type="project" value="InterPro"/>
</dbReference>
<gene>
    <name evidence="7" type="ORF">FKW44_013132</name>
</gene>